<protein>
    <submittedName>
        <fullName evidence="1">Uncharacterized protein</fullName>
    </submittedName>
</protein>
<dbReference type="EMBL" id="FOBO01000027">
    <property type="protein sequence ID" value="SEN74670.1"/>
    <property type="molecule type" value="Genomic_DNA"/>
</dbReference>
<reference evidence="1 2" key="1">
    <citation type="submission" date="2016-10" db="EMBL/GenBank/DDBJ databases">
        <authorList>
            <person name="de Groot N.N."/>
        </authorList>
    </citation>
    <scope>NUCLEOTIDE SEQUENCE [LARGE SCALE GENOMIC DNA]</scope>
    <source>
        <strain evidence="1 2">DSM 11457</strain>
    </source>
</reference>
<sequence length="125" mass="13791">MTVSECLDEMRSGVTGCSLVSFGDLETGLVLRTCAKRQYKQDYLEEIIQQAALNFEMSDALFADNGQAEEKGHSVIVATPDDVRIFVRSKKNRSDVVCCVCDRTEALAQVEAYAQKVFLKVSGEA</sequence>
<dbReference type="Proteomes" id="UP000182160">
    <property type="component" value="Unassembled WGS sequence"/>
</dbReference>
<organism evidence="1 2">
    <name type="scientific">Roseovarius tolerans</name>
    <dbReference type="NCBI Taxonomy" id="74031"/>
    <lineage>
        <taxon>Bacteria</taxon>
        <taxon>Pseudomonadati</taxon>
        <taxon>Pseudomonadota</taxon>
        <taxon>Alphaproteobacteria</taxon>
        <taxon>Rhodobacterales</taxon>
        <taxon>Roseobacteraceae</taxon>
        <taxon>Roseovarius</taxon>
    </lineage>
</organism>
<name>A0A1H8J121_9RHOB</name>
<gene>
    <name evidence="1" type="ORF">SAMN04488077_1276</name>
</gene>
<evidence type="ECO:0000313" key="1">
    <source>
        <dbReference type="EMBL" id="SEN74670.1"/>
    </source>
</evidence>
<dbReference type="RefSeq" id="WP_139194620.1">
    <property type="nucleotide sequence ID" value="NZ_FOBO01000027.1"/>
</dbReference>
<dbReference type="AlphaFoldDB" id="A0A1H8J121"/>
<proteinExistence type="predicted"/>
<accession>A0A1H8J121</accession>
<evidence type="ECO:0000313" key="2">
    <source>
        <dbReference type="Proteomes" id="UP000182160"/>
    </source>
</evidence>